<evidence type="ECO:0000313" key="1">
    <source>
        <dbReference type="EMBL" id="CAB4636393.1"/>
    </source>
</evidence>
<accession>A0A6J6JJV0</accession>
<protein>
    <submittedName>
        <fullName evidence="1">Unannotated protein</fullName>
    </submittedName>
</protein>
<dbReference type="AlphaFoldDB" id="A0A6J6JJV0"/>
<name>A0A6J6JJV0_9ZZZZ</name>
<dbReference type="EMBL" id="CAEZVY010000013">
    <property type="protein sequence ID" value="CAB4636393.1"/>
    <property type="molecule type" value="Genomic_DNA"/>
</dbReference>
<proteinExistence type="predicted"/>
<reference evidence="1" key="1">
    <citation type="submission" date="2020-05" db="EMBL/GenBank/DDBJ databases">
        <authorList>
            <person name="Chiriac C."/>
            <person name="Salcher M."/>
            <person name="Ghai R."/>
            <person name="Kavagutti S V."/>
        </authorList>
    </citation>
    <scope>NUCLEOTIDE SEQUENCE</scope>
</reference>
<gene>
    <name evidence="1" type="ORF">UFOPK2158_00209</name>
</gene>
<sequence>MQTTRHRIAAAAELSAGMKGRENNLDGGHLLYRVLIHGNTAPVVGDAHPAIGENDNVD</sequence>
<organism evidence="1">
    <name type="scientific">freshwater metagenome</name>
    <dbReference type="NCBI Taxonomy" id="449393"/>
    <lineage>
        <taxon>unclassified sequences</taxon>
        <taxon>metagenomes</taxon>
        <taxon>ecological metagenomes</taxon>
    </lineage>
</organism>